<dbReference type="EMBL" id="JACPSX010000180">
    <property type="protein sequence ID" value="MBI3015284.1"/>
    <property type="molecule type" value="Genomic_DNA"/>
</dbReference>
<dbReference type="GO" id="GO:0035243">
    <property type="term" value="F:protein-arginine omega-N symmetric methyltransferase activity"/>
    <property type="evidence" value="ECO:0007669"/>
    <property type="project" value="TreeGrafter"/>
</dbReference>
<comment type="caution">
    <text evidence="3">The sequence shown here is derived from an EMBL/GenBank/DDBJ whole genome shotgun (WGS) entry which is preliminary data.</text>
</comment>
<dbReference type="Pfam" id="PF02636">
    <property type="entry name" value="Methyltransf_28"/>
    <property type="match status" value="1"/>
</dbReference>
<evidence type="ECO:0000313" key="3">
    <source>
        <dbReference type="EMBL" id="MBI3015284.1"/>
    </source>
</evidence>
<dbReference type="PANTHER" id="PTHR12049:SF7">
    <property type="entry name" value="PROTEIN ARGININE METHYLTRANSFERASE NDUFAF7, MITOCHONDRIAL"/>
    <property type="match status" value="1"/>
</dbReference>
<dbReference type="InterPro" id="IPR003788">
    <property type="entry name" value="NDUFAF7"/>
</dbReference>
<name>A0A932GQG2_UNCTE</name>
<proteinExistence type="predicted"/>
<protein>
    <submittedName>
        <fullName evidence="3">SAM-dependent methyltransferase</fullName>
    </submittedName>
</protein>
<evidence type="ECO:0000256" key="2">
    <source>
        <dbReference type="ARBA" id="ARBA00022679"/>
    </source>
</evidence>
<evidence type="ECO:0000313" key="4">
    <source>
        <dbReference type="Proteomes" id="UP000741360"/>
    </source>
</evidence>
<evidence type="ECO:0000256" key="1">
    <source>
        <dbReference type="ARBA" id="ARBA00022603"/>
    </source>
</evidence>
<dbReference type="AlphaFoldDB" id="A0A932GQG2"/>
<dbReference type="InterPro" id="IPR029063">
    <property type="entry name" value="SAM-dependent_MTases_sf"/>
</dbReference>
<organism evidence="3 4">
    <name type="scientific">Tectimicrobiota bacterium</name>
    <dbReference type="NCBI Taxonomy" id="2528274"/>
    <lineage>
        <taxon>Bacteria</taxon>
        <taxon>Pseudomonadati</taxon>
        <taxon>Nitrospinota/Tectimicrobiota group</taxon>
        <taxon>Candidatus Tectimicrobiota</taxon>
    </lineage>
</organism>
<keyword evidence="1 3" id="KW-0489">Methyltransferase</keyword>
<dbReference type="Gene3D" id="3.40.50.12710">
    <property type="match status" value="1"/>
</dbReference>
<reference evidence="3" key="1">
    <citation type="submission" date="2020-07" db="EMBL/GenBank/DDBJ databases">
        <title>Huge and variable diversity of episymbiotic CPR bacteria and DPANN archaea in groundwater ecosystems.</title>
        <authorList>
            <person name="He C.Y."/>
            <person name="Keren R."/>
            <person name="Whittaker M."/>
            <person name="Farag I.F."/>
            <person name="Doudna J."/>
            <person name="Cate J.H.D."/>
            <person name="Banfield J.F."/>
        </authorList>
    </citation>
    <scope>NUCLEOTIDE SEQUENCE</scope>
    <source>
        <strain evidence="3">NC_groundwater_717_Ag_S-0.2um_59_8</strain>
    </source>
</reference>
<gene>
    <name evidence="3" type="ORF">HYY65_09545</name>
</gene>
<sequence>MVRDQALSAPEQWLAARIREKGPIPFSEFMETVLYNPSWGYYTREHPTVGRDGDFITSVSVHPLFGQCLAVQIAEMAERIGTDRFQIMEFGAGKGALCLDILKCL</sequence>
<keyword evidence="2" id="KW-0808">Transferase</keyword>
<dbReference type="PANTHER" id="PTHR12049">
    <property type="entry name" value="PROTEIN ARGININE METHYLTRANSFERASE NDUFAF7, MITOCHONDRIAL"/>
    <property type="match status" value="1"/>
</dbReference>
<accession>A0A932GQG2</accession>
<dbReference type="InterPro" id="IPR038375">
    <property type="entry name" value="NDUFAF7_sf"/>
</dbReference>
<feature type="non-terminal residue" evidence="3">
    <location>
        <position position="105"/>
    </location>
</feature>
<dbReference type="Proteomes" id="UP000741360">
    <property type="component" value="Unassembled WGS sequence"/>
</dbReference>
<dbReference type="GO" id="GO:0032259">
    <property type="term" value="P:methylation"/>
    <property type="evidence" value="ECO:0007669"/>
    <property type="project" value="UniProtKB-KW"/>
</dbReference>
<dbReference type="SUPFAM" id="SSF53335">
    <property type="entry name" value="S-adenosyl-L-methionine-dependent methyltransferases"/>
    <property type="match status" value="1"/>
</dbReference>